<evidence type="ECO:0000313" key="4">
    <source>
        <dbReference type="Proteomes" id="UP000270112"/>
    </source>
</evidence>
<evidence type="ECO:0000313" key="2">
    <source>
        <dbReference type="EMBL" id="RNM40720.1"/>
    </source>
</evidence>
<keyword evidence="3" id="KW-1185">Reference proteome</keyword>
<sequence length="124" mass="13637">MPSFFHQPALLRRLTIHEPVWKRQLQWVFNGFGRDAKAPRFHGRVVAPPPRIRARWRPLLPFARGGIPPLIGAPGGLLAVEALRAFGATGGFAGRRAGRMFDKHAHRHAMVGGHDGGHAAMTQS</sequence>
<dbReference type="EMBL" id="QICC01000066">
    <property type="protein sequence ID" value="RNM40720.1"/>
    <property type="molecule type" value="Genomic_DNA"/>
</dbReference>
<organism evidence="2 4">
    <name type="scientific">Eggerthella sinensis</name>
    <dbReference type="NCBI Taxonomy" id="242230"/>
    <lineage>
        <taxon>Bacteria</taxon>
        <taxon>Bacillati</taxon>
        <taxon>Actinomycetota</taxon>
        <taxon>Coriobacteriia</taxon>
        <taxon>Eggerthellales</taxon>
        <taxon>Eggerthellaceae</taxon>
        <taxon>Eggerthella</taxon>
    </lineage>
</organism>
<gene>
    <name evidence="1" type="ORF">C1876_12950</name>
    <name evidence="2" type="ORF">DMP09_12925</name>
</gene>
<dbReference type="Proteomes" id="UP000270112">
    <property type="component" value="Unassembled WGS sequence"/>
</dbReference>
<protein>
    <submittedName>
        <fullName evidence="2">Uncharacterized protein</fullName>
    </submittedName>
</protein>
<accession>A0A3N0IWA9</accession>
<reference evidence="1 3" key="1">
    <citation type="journal article" date="2018" name="Elife">
        <title>Discovery and characterization of a prevalent human gut bacterial enzyme sufficient for the inactivation of a family of plant toxins.</title>
        <authorList>
            <person name="Koppel N."/>
            <person name="Bisanz J.E."/>
            <person name="Pandelia M.E."/>
            <person name="Turnbaugh P.J."/>
            <person name="Balskus E.P."/>
        </authorList>
    </citation>
    <scope>NUCLEOTIDE SEQUENCE [LARGE SCALE GENOMIC DNA]</scope>
    <source>
        <strain evidence="1 3">DSM 16107</strain>
    </source>
</reference>
<reference evidence="4" key="2">
    <citation type="submission" date="2018-05" db="EMBL/GenBank/DDBJ databases">
        <title>Genome Sequencing of selected type strains of the family Eggerthellaceae.</title>
        <authorList>
            <person name="Danylec N."/>
            <person name="Stoll D.A."/>
            <person name="Doetsch A."/>
            <person name="Huch M."/>
        </authorList>
    </citation>
    <scope>NUCLEOTIDE SEQUENCE [LARGE SCALE GENOMIC DNA]</scope>
    <source>
        <strain evidence="4">DSM 16107</strain>
    </source>
</reference>
<dbReference type="Proteomes" id="UP000253817">
    <property type="component" value="Unassembled WGS sequence"/>
</dbReference>
<name>A0A3N0IWA9_9ACTN</name>
<dbReference type="AlphaFoldDB" id="A0A3N0IWA9"/>
<proteinExistence type="predicted"/>
<dbReference type="EMBL" id="PPTT01000025">
    <property type="protein sequence ID" value="RDB67484.1"/>
    <property type="molecule type" value="Genomic_DNA"/>
</dbReference>
<comment type="caution">
    <text evidence="2">The sequence shown here is derived from an EMBL/GenBank/DDBJ whole genome shotgun (WGS) entry which is preliminary data.</text>
</comment>
<evidence type="ECO:0000313" key="3">
    <source>
        <dbReference type="Proteomes" id="UP000253817"/>
    </source>
</evidence>
<reference evidence="2" key="3">
    <citation type="journal article" date="2019" name="Microbiol. Resour. Announc.">
        <title>Draft Genome Sequences of Type Strains of Gordonibacter faecihominis, Paraeggerthella hongkongensis, Parvibacter caecicola,Slackia equolifaciens, Slackia faecicanis, and Slackia isoflavoniconvertens.</title>
        <authorList>
            <person name="Danylec N."/>
            <person name="Stoll D.A."/>
            <person name="Dotsch A."/>
            <person name="Huch M."/>
        </authorList>
    </citation>
    <scope>NUCLEOTIDE SEQUENCE</scope>
    <source>
        <strain evidence="2">DSM 16107</strain>
    </source>
</reference>
<evidence type="ECO:0000313" key="1">
    <source>
        <dbReference type="EMBL" id="RDB67484.1"/>
    </source>
</evidence>